<dbReference type="InterPro" id="IPR042242">
    <property type="entry name" value="RecO_C"/>
</dbReference>
<accession>A0A3P3W157</accession>
<comment type="caution">
    <text evidence="10">The sequence shown here is derived from an EMBL/GenBank/DDBJ whole genome shotgun (WGS) entry which is preliminary data.</text>
</comment>
<dbReference type="InterPro" id="IPR003717">
    <property type="entry name" value="RecO"/>
</dbReference>
<sequence length="251" mass="27266">MPVYGDEVVVLRSQQLGEADRLLTLFGKERGLVRAVARGVRRTSSKFGARLEPFTVVDVQLFTRNPLERSGLETVTQAVTIDAYAARIVEDYAAYTAASVMVETCARIIDAEPAPQQWALLVGALRSLARAEREPQLALDSYLLRALSLAGWEPSFANCARCDRPGPHSRISFGAGGAVCDDCAIAVGATTVADIDVMRHLWALLAGSWRVADAAEPSVRDRASQIVAGYVEFHLDRSLRSLGVRAADRRP</sequence>
<dbReference type="InterPro" id="IPR037278">
    <property type="entry name" value="ARFGAP/RecO"/>
</dbReference>
<dbReference type="Pfam" id="PF11967">
    <property type="entry name" value="RecO_N"/>
    <property type="match status" value="1"/>
</dbReference>
<evidence type="ECO:0000256" key="7">
    <source>
        <dbReference type="ARBA" id="ARBA00033409"/>
    </source>
</evidence>
<evidence type="ECO:0000256" key="3">
    <source>
        <dbReference type="ARBA" id="ARBA00021310"/>
    </source>
</evidence>
<keyword evidence="5 8" id="KW-0233">DNA recombination</keyword>
<dbReference type="AlphaFoldDB" id="A0A3P3W157"/>
<evidence type="ECO:0000256" key="4">
    <source>
        <dbReference type="ARBA" id="ARBA00022763"/>
    </source>
</evidence>
<dbReference type="Proteomes" id="UP000274391">
    <property type="component" value="Unassembled WGS sequence"/>
</dbReference>
<dbReference type="InterPro" id="IPR022572">
    <property type="entry name" value="DNA_rep/recomb_RecO_N"/>
</dbReference>
<name>A0A3P3W157_9MICO</name>
<dbReference type="PANTHER" id="PTHR33991:SF1">
    <property type="entry name" value="DNA REPAIR PROTEIN RECO"/>
    <property type="match status" value="1"/>
</dbReference>
<evidence type="ECO:0000256" key="5">
    <source>
        <dbReference type="ARBA" id="ARBA00023172"/>
    </source>
</evidence>
<feature type="domain" description="DNA replication/recombination mediator RecO N-terminal" evidence="9">
    <location>
        <begin position="3"/>
        <end position="84"/>
    </location>
</feature>
<dbReference type="Gene3D" id="6.20.220.20">
    <property type="entry name" value="Recombination protein O, zinc-binding domain"/>
    <property type="match status" value="1"/>
</dbReference>
<dbReference type="RefSeq" id="WP_124968975.1">
    <property type="nucleotide sequence ID" value="NZ_RQVS01000001.1"/>
</dbReference>
<evidence type="ECO:0000313" key="10">
    <source>
        <dbReference type="EMBL" id="RRJ88765.1"/>
    </source>
</evidence>
<comment type="function">
    <text evidence="1 8">Involved in DNA repair and RecF pathway recombination.</text>
</comment>
<evidence type="ECO:0000256" key="8">
    <source>
        <dbReference type="HAMAP-Rule" id="MF_00201"/>
    </source>
</evidence>
<dbReference type="EMBL" id="RQVS01000001">
    <property type="protein sequence ID" value="RRJ88765.1"/>
    <property type="molecule type" value="Genomic_DNA"/>
</dbReference>
<comment type="similarity">
    <text evidence="2 8">Belongs to the RecO family.</text>
</comment>
<dbReference type="GO" id="GO:0006302">
    <property type="term" value="P:double-strand break repair"/>
    <property type="evidence" value="ECO:0007669"/>
    <property type="project" value="TreeGrafter"/>
</dbReference>
<keyword evidence="11" id="KW-1185">Reference proteome</keyword>
<evidence type="ECO:0000313" key="11">
    <source>
        <dbReference type="Proteomes" id="UP000274391"/>
    </source>
</evidence>
<organism evidence="10 11">
    <name type="scientific">Gulosibacter macacae</name>
    <dbReference type="NCBI Taxonomy" id="2488791"/>
    <lineage>
        <taxon>Bacteria</taxon>
        <taxon>Bacillati</taxon>
        <taxon>Actinomycetota</taxon>
        <taxon>Actinomycetes</taxon>
        <taxon>Micrococcales</taxon>
        <taxon>Microbacteriaceae</taxon>
        <taxon>Gulosibacter</taxon>
    </lineage>
</organism>
<dbReference type="Pfam" id="PF02565">
    <property type="entry name" value="RecO_C"/>
    <property type="match status" value="1"/>
</dbReference>
<dbReference type="Gene3D" id="1.20.1440.120">
    <property type="entry name" value="Recombination protein O, C-terminal domain"/>
    <property type="match status" value="1"/>
</dbReference>
<evidence type="ECO:0000259" key="9">
    <source>
        <dbReference type="Pfam" id="PF11967"/>
    </source>
</evidence>
<dbReference type="PANTHER" id="PTHR33991">
    <property type="entry name" value="DNA REPAIR PROTEIN RECO"/>
    <property type="match status" value="1"/>
</dbReference>
<dbReference type="OrthoDB" id="9812244at2"/>
<evidence type="ECO:0000256" key="1">
    <source>
        <dbReference type="ARBA" id="ARBA00003065"/>
    </source>
</evidence>
<evidence type="ECO:0000256" key="6">
    <source>
        <dbReference type="ARBA" id="ARBA00023204"/>
    </source>
</evidence>
<dbReference type="Gene3D" id="2.40.50.140">
    <property type="entry name" value="Nucleic acid-binding proteins"/>
    <property type="match status" value="1"/>
</dbReference>
<reference evidence="10 11" key="1">
    <citation type="submission" date="2018-11" db="EMBL/GenBank/DDBJ databases">
        <title>YIM 102482-1 draft genome.</title>
        <authorList>
            <person name="Li G."/>
            <person name="Jiang Y."/>
        </authorList>
    </citation>
    <scope>NUCLEOTIDE SEQUENCE [LARGE SCALE GENOMIC DNA]</scope>
    <source>
        <strain evidence="10 11">YIM 102482-1</strain>
    </source>
</reference>
<keyword evidence="4 8" id="KW-0227">DNA damage</keyword>
<dbReference type="HAMAP" id="MF_00201">
    <property type="entry name" value="RecO"/>
    <property type="match status" value="1"/>
</dbReference>
<gene>
    <name evidence="8 10" type="primary">recO</name>
    <name evidence="10" type="ORF">EG850_01080</name>
</gene>
<dbReference type="GO" id="GO:0006310">
    <property type="term" value="P:DNA recombination"/>
    <property type="evidence" value="ECO:0007669"/>
    <property type="project" value="UniProtKB-UniRule"/>
</dbReference>
<evidence type="ECO:0000256" key="2">
    <source>
        <dbReference type="ARBA" id="ARBA00007452"/>
    </source>
</evidence>
<keyword evidence="6 8" id="KW-0234">DNA repair</keyword>
<dbReference type="NCBIfam" id="TIGR00613">
    <property type="entry name" value="reco"/>
    <property type="match status" value="1"/>
</dbReference>
<dbReference type="InterPro" id="IPR012340">
    <property type="entry name" value="NA-bd_OB-fold"/>
</dbReference>
<protein>
    <recommendedName>
        <fullName evidence="3 8">DNA repair protein RecO</fullName>
    </recommendedName>
    <alternativeName>
        <fullName evidence="7 8">Recombination protein O</fullName>
    </alternativeName>
</protein>
<dbReference type="GO" id="GO:0043590">
    <property type="term" value="C:bacterial nucleoid"/>
    <property type="evidence" value="ECO:0007669"/>
    <property type="project" value="TreeGrafter"/>
</dbReference>
<dbReference type="SUPFAM" id="SSF50249">
    <property type="entry name" value="Nucleic acid-binding proteins"/>
    <property type="match status" value="1"/>
</dbReference>
<proteinExistence type="inferred from homology"/>
<dbReference type="SUPFAM" id="SSF57863">
    <property type="entry name" value="ArfGap/RecO-like zinc finger"/>
    <property type="match status" value="1"/>
</dbReference>